<keyword evidence="2" id="KW-1185">Reference proteome</keyword>
<sequence>MYVHMEHRFLITKKQLLAVYGAPDLKAQEVEQETELSYVGKIHQPVLEAQICVSSARLWRAGKQPPQEQSSWTTSSWHAYMHCDRRLVLMTVVVQLVAYISHQLM</sequence>
<organism evidence="1 2">
    <name type="scientific">Opisthorchis viverrini</name>
    <name type="common">Southeast Asian liver fluke</name>
    <dbReference type="NCBI Taxonomy" id="6198"/>
    <lineage>
        <taxon>Eukaryota</taxon>
        <taxon>Metazoa</taxon>
        <taxon>Spiralia</taxon>
        <taxon>Lophotrochozoa</taxon>
        <taxon>Platyhelminthes</taxon>
        <taxon>Trematoda</taxon>
        <taxon>Digenea</taxon>
        <taxon>Opisthorchiida</taxon>
        <taxon>Opisthorchiata</taxon>
        <taxon>Opisthorchiidae</taxon>
        <taxon>Opisthorchis</taxon>
    </lineage>
</organism>
<protein>
    <submittedName>
        <fullName evidence="1">Uncharacterized protein</fullName>
    </submittedName>
</protein>
<dbReference type="RefSeq" id="XP_009167206.1">
    <property type="nucleotide sequence ID" value="XM_009168942.1"/>
</dbReference>
<proteinExistence type="predicted"/>
<evidence type="ECO:0000313" key="2">
    <source>
        <dbReference type="Proteomes" id="UP000054324"/>
    </source>
</evidence>
<name>A0A075A0I9_OPIVI</name>
<gene>
    <name evidence="1" type="ORF">T265_04249</name>
</gene>
<dbReference type="GeneID" id="20318435"/>
<dbReference type="CTD" id="20318435"/>
<reference evidence="1 2" key="1">
    <citation type="submission" date="2013-11" db="EMBL/GenBank/DDBJ databases">
        <title>Opisthorchis viverrini - life in the bile duct.</title>
        <authorList>
            <person name="Young N.D."/>
            <person name="Nagarajan N."/>
            <person name="Lin S.J."/>
            <person name="Korhonen P.K."/>
            <person name="Jex A.R."/>
            <person name="Hall R.S."/>
            <person name="Safavi-Hemami H."/>
            <person name="Kaewkong W."/>
            <person name="Bertrand D."/>
            <person name="Gao S."/>
            <person name="Seet Q."/>
            <person name="Wongkham S."/>
            <person name="Teh B.T."/>
            <person name="Wongkham C."/>
            <person name="Intapan P.M."/>
            <person name="Maleewong W."/>
            <person name="Yang X."/>
            <person name="Hu M."/>
            <person name="Wang Z."/>
            <person name="Hofmann A."/>
            <person name="Sternberg P.W."/>
            <person name="Tan P."/>
            <person name="Wang J."/>
            <person name="Gasser R.B."/>
        </authorList>
    </citation>
    <scope>NUCLEOTIDE SEQUENCE [LARGE SCALE GENOMIC DNA]</scope>
</reference>
<dbReference type="KEGG" id="ovi:T265_04249"/>
<dbReference type="AlphaFoldDB" id="A0A075A0I9"/>
<evidence type="ECO:0000313" key="1">
    <source>
        <dbReference type="EMBL" id="KER29065.1"/>
    </source>
</evidence>
<dbReference type="Proteomes" id="UP000054324">
    <property type="component" value="Unassembled WGS sequence"/>
</dbReference>
<dbReference type="EMBL" id="KL596686">
    <property type="protein sequence ID" value="KER29065.1"/>
    <property type="molecule type" value="Genomic_DNA"/>
</dbReference>
<accession>A0A075A0I9</accession>